<dbReference type="PANTHER" id="PTHR31630:SF6">
    <property type="entry name" value="PHYTANOYL-COA DIOXYGENASE-RELATED"/>
    <property type="match status" value="1"/>
</dbReference>
<dbReference type="Pfam" id="PF05721">
    <property type="entry name" value="PhyH"/>
    <property type="match status" value="1"/>
</dbReference>
<feature type="compositionally biased region" description="Basic and acidic residues" evidence="1">
    <location>
        <begin position="23"/>
        <end position="35"/>
    </location>
</feature>
<dbReference type="PANTHER" id="PTHR31630">
    <property type="entry name" value="PHYTANOYL-COA DIOXYGENASE-RELATED-RELATED"/>
    <property type="match status" value="1"/>
</dbReference>
<proteinExistence type="predicted"/>
<evidence type="ECO:0000313" key="3">
    <source>
        <dbReference type="Proteomes" id="UP000054408"/>
    </source>
</evidence>
<evidence type="ECO:0008006" key="4">
    <source>
        <dbReference type="Google" id="ProtNLM"/>
    </source>
</evidence>
<organism evidence="2 3">
    <name type="scientific">Thecamonas trahens ATCC 50062</name>
    <dbReference type="NCBI Taxonomy" id="461836"/>
    <lineage>
        <taxon>Eukaryota</taxon>
        <taxon>Apusozoa</taxon>
        <taxon>Apusomonadida</taxon>
        <taxon>Apusomonadidae</taxon>
        <taxon>Thecamonas</taxon>
    </lineage>
</organism>
<accession>A0A0L0DTC0</accession>
<name>A0A0L0DTC0_THETB</name>
<feature type="compositionally biased region" description="Acidic residues" evidence="1">
    <location>
        <begin position="396"/>
        <end position="405"/>
    </location>
</feature>
<feature type="region of interest" description="Disordered" evidence="1">
    <location>
        <begin position="396"/>
        <end position="415"/>
    </location>
</feature>
<evidence type="ECO:0000256" key="1">
    <source>
        <dbReference type="SAM" id="MobiDB-lite"/>
    </source>
</evidence>
<dbReference type="EMBL" id="GL349439">
    <property type="protein sequence ID" value="KNC55520.1"/>
    <property type="molecule type" value="Genomic_DNA"/>
</dbReference>
<evidence type="ECO:0000313" key="2">
    <source>
        <dbReference type="EMBL" id="KNC55520.1"/>
    </source>
</evidence>
<dbReference type="Proteomes" id="UP000054408">
    <property type="component" value="Unassembled WGS sequence"/>
</dbReference>
<dbReference type="SUPFAM" id="SSF51197">
    <property type="entry name" value="Clavaminate synthase-like"/>
    <property type="match status" value="1"/>
</dbReference>
<dbReference type="InterPro" id="IPR008775">
    <property type="entry name" value="Phytyl_CoA_dOase-like"/>
</dbReference>
<dbReference type="RefSeq" id="XP_013761298.1">
    <property type="nucleotide sequence ID" value="XM_013905844.1"/>
</dbReference>
<gene>
    <name evidence="2" type="ORF">AMSG_01785</name>
</gene>
<dbReference type="OrthoDB" id="2328924at2759"/>
<feature type="region of interest" description="Disordered" evidence="1">
    <location>
        <begin position="1"/>
        <end position="47"/>
    </location>
</feature>
<dbReference type="OMA" id="FAMRTHP"/>
<sequence>MSDTSTPDGLPGSQLCKASRANLTDEERARRKEAAMRAAGTWREETSRSDAEMRVLFPRYPAADGSDDDDVSAWRISYAPSDTAGIAAALEVYGMVVVDVLTSDEADATAADLLADASAQANPAKATAALDFNDPTTWESRNWPKPKSKFLFGSPAFTQLAFAMRTHPAIYEVFRGLYGGEEKLWASIDNWGVMRGTRNLRMRNEETGEVEDGVERPQWRTSLGPHWDCNPHRIVEIDRAEGHAQRYQGLVALVDCPITTGTFACVPGSSAYLDTWVSEHFRDGKAGLANRSVRPKASDPMAAYMQPIPLRKGQMVIWHFELLHANVPNTSSNMRLIQFIRMMPAWDAEQRAMSRSKDRHSPPKIWKRYPEIADHVRTTYSLSSLQLRLTGFLPWSDDDDDDDPPVEPSTAAAADCCALNAETA</sequence>
<protein>
    <recommendedName>
        <fullName evidence="4">Phytanoyl-CoA dioxygenase</fullName>
    </recommendedName>
</protein>
<dbReference type="Gene3D" id="2.60.120.620">
    <property type="entry name" value="q2cbj1_9rhob like domain"/>
    <property type="match status" value="1"/>
</dbReference>
<keyword evidence="3" id="KW-1185">Reference proteome</keyword>
<dbReference type="AlphaFoldDB" id="A0A0L0DTC0"/>
<reference evidence="2 3" key="1">
    <citation type="submission" date="2010-05" db="EMBL/GenBank/DDBJ databases">
        <title>The Genome Sequence of Thecamonas trahens ATCC 50062.</title>
        <authorList>
            <consortium name="The Broad Institute Genome Sequencing Platform"/>
            <person name="Russ C."/>
            <person name="Cuomo C."/>
            <person name="Shea T."/>
            <person name="Young S.K."/>
            <person name="Zeng Q."/>
            <person name="Koehrsen M."/>
            <person name="Haas B."/>
            <person name="Borodovsky M."/>
            <person name="Guigo R."/>
            <person name="Alvarado L."/>
            <person name="Berlin A."/>
            <person name="Bochicchio J."/>
            <person name="Borenstein D."/>
            <person name="Chapman S."/>
            <person name="Chen Z."/>
            <person name="Freedman E."/>
            <person name="Gellesch M."/>
            <person name="Goldberg J."/>
            <person name="Griggs A."/>
            <person name="Gujja S."/>
            <person name="Heilman E."/>
            <person name="Heiman D."/>
            <person name="Hepburn T."/>
            <person name="Howarth C."/>
            <person name="Jen D."/>
            <person name="Larson L."/>
            <person name="Mehta T."/>
            <person name="Park D."/>
            <person name="Pearson M."/>
            <person name="Roberts A."/>
            <person name="Saif S."/>
            <person name="Shenoy N."/>
            <person name="Sisk P."/>
            <person name="Stolte C."/>
            <person name="Sykes S."/>
            <person name="Thomson T."/>
            <person name="Walk T."/>
            <person name="White J."/>
            <person name="Yandava C."/>
            <person name="Burger G."/>
            <person name="Gray M.W."/>
            <person name="Holland P.W.H."/>
            <person name="King N."/>
            <person name="Lang F.B.F."/>
            <person name="Roger A.J."/>
            <person name="Ruiz-Trillo I."/>
            <person name="Lander E."/>
            <person name="Nusbaum C."/>
        </authorList>
    </citation>
    <scope>NUCLEOTIDE SEQUENCE [LARGE SCALE GENOMIC DNA]</scope>
    <source>
        <strain evidence="2 3">ATCC 50062</strain>
    </source>
</reference>
<dbReference type="GeneID" id="25561516"/>